<evidence type="ECO:0000313" key="2">
    <source>
        <dbReference type="Proteomes" id="UP000799755"/>
    </source>
</evidence>
<organism evidence="1 2">
    <name type="scientific">Lindgomyces ingoldianus</name>
    <dbReference type="NCBI Taxonomy" id="673940"/>
    <lineage>
        <taxon>Eukaryota</taxon>
        <taxon>Fungi</taxon>
        <taxon>Dikarya</taxon>
        <taxon>Ascomycota</taxon>
        <taxon>Pezizomycotina</taxon>
        <taxon>Dothideomycetes</taxon>
        <taxon>Pleosporomycetidae</taxon>
        <taxon>Pleosporales</taxon>
        <taxon>Lindgomycetaceae</taxon>
        <taxon>Lindgomyces</taxon>
    </lineage>
</organism>
<comment type="caution">
    <text evidence="1">The sequence shown here is derived from an EMBL/GenBank/DDBJ whole genome shotgun (WGS) entry which is preliminary data.</text>
</comment>
<name>A0ACB6QL54_9PLEO</name>
<dbReference type="Proteomes" id="UP000799755">
    <property type="component" value="Unassembled WGS sequence"/>
</dbReference>
<reference evidence="1" key="1">
    <citation type="journal article" date="2020" name="Stud. Mycol.">
        <title>101 Dothideomycetes genomes: a test case for predicting lifestyles and emergence of pathogens.</title>
        <authorList>
            <person name="Haridas S."/>
            <person name="Albert R."/>
            <person name="Binder M."/>
            <person name="Bloem J."/>
            <person name="Labutti K."/>
            <person name="Salamov A."/>
            <person name="Andreopoulos B."/>
            <person name="Baker S."/>
            <person name="Barry K."/>
            <person name="Bills G."/>
            <person name="Bluhm B."/>
            <person name="Cannon C."/>
            <person name="Castanera R."/>
            <person name="Culley D."/>
            <person name="Daum C."/>
            <person name="Ezra D."/>
            <person name="Gonzalez J."/>
            <person name="Henrissat B."/>
            <person name="Kuo A."/>
            <person name="Liang C."/>
            <person name="Lipzen A."/>
            <person name="Lutzoni F."/>
            <person name="Magnuson J."/>
            <person name="Mondo S."/>
            <person name="Nolan M."/>
            <person name="Ohm R."/>
            <person name="Pangilinan J."/>
            <person name="Park H.-J."/>
            <person name="Ramirez L."/>
            <person name="Alfaro M."/>
            <person name="Sun H."/>
            <person name="Tritt A."/>
            <person name="Yoshinaga Y."/>
            <person name="Zwiers L.-H."/>
            <person name="Turgeon B."/>
            <person name="Goodwin S."/>
            <person name="Spatafora J."/>
            <person name="Crous P."/>
            <person name="Grigoriev I."/>
        </authorList>
    </citation>
    <scope>NUCLEOTIDE SEQUENCE</scope>
    <source>
        <strain evidence="1">ATCC 200398</strain>
    </source>
</reference>
<accession>A0ACB6QL54</accession>
<gene>
    <name evidence="1" type="ORF">BDR25DRAFT_376386</name>
</gene>
<dbReference type="EMBL" id="MU003522">
    <property type="protein sequence ID" value="KAF2466866.1"/>
    <property type="molecule type" value="Genomic_DNA"/>
</dbReference>
<protein>
    <submittedName>
        <fullName evidence="1">Uncharacterized protein</fullName>
    </submittedName>
</protein>
<sequence length="285" mass="30526">MANPKKTYFLTPSFDYPPPPIGPIRLGNILIDPTLPDRPLNPGSALIPPPAEALITTVKSEWKSTLSKSNKASIGLYAKFLDLILGAGADASTNWERGKGEEYAFDRLETTFFDPATLNGYLESAVKAPNVGRYVEKSRLRKPVYIITGLKIVRGAKAKSSKKSGHGGTLSVGLDGAAMAAPVEAGPELGIQSESEEGVKWSASDDFVFAYRVSKVKMKKRNGEVKEEEYTKGALYGLPSDESKESSAVFDVDTVEGDEAVAAEFGGDEIATVVDEDGECVCVLP</sequence>
<proteinExistence type="predicted"/>
<keyword evidence="2" id="KW-1185">Reference proteome</keyword>
<evidence type="ECO:0000313" key="1">
    <source>
        <dbReference type="EMBL" id="KAF2466866.1"/>
    </source>
</evidence>